<feature type="transmembrane region" description="Helical" evidence="1">
    <location>
        <begin position="199"/>
        <end position="220"/>
    </location>
</feature>
<feature type="transmembrane region" description="Helical" evidence="1">
    <location>
        <begin position="155"/>
        <end position="178"/>
    </location>
</feature>
<evidence type="ECO:0000259" key="2">
    <source>
        <dbReference type="Pfam" id="PF20580"/>
    </source>
</evidence>
<feature type="transmembrane region" description="Helical" evidence="1">
    <location>
        <begin position="90"/>
        <end position="112"/>
    </location>
</feature>
<feature type="transmembrane region" description="Helical" evidence="1">
    <location>
        <begin position="447"/>
        <end position="468"/>
    </location>
</feature>
<feature type="domain" description="DUF6785" evidence="3">
    <location>
        <begin position="1"/>
        <end position="345"/>
    </location>
</feature>
<evidence type="ECO:0008006" key="6">
    <source>
        <dbReference type="Google" id="ProtNLM"/>
    </source>
</evidence>
<feature type="domain" description="DUF6784" evidence="2">
    <location>
        <begin position="381"/>
        <end position="478"/>
    </location>
</feature>
<dbReference type="EMBL" id="PFMR01000111">
    <property type="protein sequence ID" value="PIZ17495.1"/>
    <property type="molecule type" value="Genomic_DNA"/>
</dbReference>
<evidence type="ECO:0000259" key="3">
    <source>
        <dbReference type="Pfam" id="PF20581"/>
    </source>
</evidence>
<dbReference type="AlphaFoldDB" id="A0A2M7SD92"/>
<proteinExistence type="predicted"/>
<keyword evidence="1" id="KW-0812">Transmembrane</keyword>
<keyword evidence="1" id="KW-0472">Membrane</keyword>
<protein>
    <recommendedName>
        <fullName evidence="6">Peptide transporter</fullName>
    </recommendedName>
</protein>
<accession>A0A2M7SD92</accession>
<gene>
    <name evidence="4" type="ORF">COY52_04315</name>
</gene>
<feature type="transmembrane region" description="Helical" evidence="1">
    <location>
        <begin position="416"/>
        <end position="435"/>
    </location>
</feature>
<organism evidence="4 5">
    <name type="scientific">Candidatus Desantisbacteria bacterium CG_4_10_14_0_8_um_filter_48_22</name>
    <dbReference type="NCBI Taxonomy" id="1974543"/>
    <lineage>
        <taxon>Bacteria</taxon>
        <taxon>Candidatus Desantisiibacteriota</taxon>
    </lineage>
</organism>
<name>A0A2M7SD92_9BACT</name>
<dbReference type="Pfam" id="PF20581">
    <property type="entry name" value="DUF6785"/>
    <property type="match status" value="1"/>
</dbReference>
<dbReference type="Proteomes" id="UP000229307">
    <property type="component" value="Unassembled WGS sequence"/>
</dbReference>
<sequence length="482" mass="54862">MFCVGVILRKQWVENEKLVFPLVQLPLEMVSTEEGKLPGFIPAFFKNKIMWLGFIIPAAIHTINGLHYYFPFIPQINLFFDMTKYFSAKPWNAINPLWIIIHFSVIGFVYLLPVELSFSLFFFYWIFHLQAVIGNMMGFPLPYTQGYTAPIRAFAAYQMTGALLVFTIFGFWSMRGLLKDMWRRAFQGAKDVDDSNEPVSYRTAFLGALIGLLGCSIWAAFAGMNFLFFLVAIILFFLTFIGMTRLVSEGGMLFISIPTRPSSFFYAFAGSAVFGPVNLTMLSLVEYVLMFDIRSSLMPSIMDTFKISDGAKLKRRHLTIGIVVAVLLSLVVSYWAVLTFLYKAGGVNCQQWFTVGLPKYYLSRVDELIYRPQKASGNYIMSMGVGAAVMGFLFFMRRSFLWWPFHPIGYAMGCTWPMLQLWFSIMIGWAVKSIIMKLGGLKIYKKLLPAFLGLVLGEFTTAAVWVIVDMCTGIKGHRIFLF</sequence>
<feature type="transmembrane region" description="Helical" evidence="1">
    <location>
        <begin position="226"/>
        <end position="243"/>
    </location>
</feature>
<comment type="caution">
    <text evidence="4">The sequence shown here is derived from an EMBL/GenBank/DDBJ whole genome shotgun (WGS) entry which is preliminary data.</text>
</comment>
<dbReference type="Pfam" id="PF20580">
    <property type="entry name" value="DUF6784"/>
    <property type="match status" value="1"/>
</dbReference>
<evidence type="ECO:0000313" key="4">
    <source>
        <dbReference type="EMBL" id="PIZ17495.1"/>
    </source>
</evidence>
<feature type="transmembrane region" description="Helical" evidence="1">
    <location>
        <begin position="379"/>
        <end position="396"/>
    </location>
</feature>
<reference evidence="5" key="1">
    <citation type="submission" date="2017-09" db="EMBL/GenBank/DDBJ databases">
        <title>Depth-based differentiation of microbial function through sediment-hosted aquifers and enrichment of novel symbionts in the deep terrestrial subsurface.</title>
        <authorList>
            <person name="Probst A.J."/>
            <person name="Ladd B."/>
            <person name="Jarett J.K."/>
            <person name="Geller-Mcgrath D.E."/>
            <person name="Sieber C.M.K."/>
            <person name="Emerson J.B."/>
            <person name="Anantharaman K."/>
            <person name="Thomas B.C."/>
            <person name="Malmstrom R."/>
            <person name="Stieglmeier M."/>
            <person name="Klingl A."/>
            <person name="Woyke T."/>
            <person name="Ryan C.M."/>
            <person name="Banfield J.F."/>
        </authorList>
    </citation>
    <scope>NUCLEOTIDE SEQUENCE [LARGE SCALE GENOMIC DNA]</scope>
</reference>
<feature type="transmembrane region" description="Helical" evidence="1">
    <location>
        <begin position="318"/>
        <end position="342"/>
    </location>
</feature>
<feature type="transmembrane region" description="Helical" evidence="1">
    <location>
        <begin position="264"/>
        <end position="289"/>
    </location>
</feature>
<evidence type="ECO:0000313" key="5">
    <source>
        <dbReference type="Proteomes" id="UP000229307"/>
    </source>
</evidence>
<feature type="transmembrane region" description="Helical" evidence="1">
    <location>
        <begin position="49"/>
        <end position="70"/>
    </location>
</feature>
<keyword evidence="1" id="KW-1133">Transmembrane helix</keyword>
<dbReference type="InterPro" id="IPR046711">
    <property type="entry name" value="DUF6784"/>
</dbReference>
<evidence type="ECO:0000256" key="1">
    <source>
        <dbReference type="SAM" id="Phobius"/>
    </source>
</evidence>
<feature type="transmembrane region" description="Helical" evidence="1">
    <location>
        <begin position="121"/>
        <end position="143"/>
    </location>
</feature>
<dbReference type="InterPro" id="IPR046712">
    <property type="entry name" value="DUF6785"/>
</dbReference>